<organism evidence="1 2">
    <name type="scientific">Noviherbaspirillum sedimenti</name>
    <dbReference type="NCBI Taxonomy" id="2320865"/>
    <lineage>
        <taxon>Bacteria</taxon>
        <taxon>Pseudomonadati</taxon>
        <taxon>Pseudomonadota</taxon>
        <taxon>Betaproteobacteria</taxon>
        <taxon>Burkholderiales</taxon>
        <taxon>Oxalobacteraceae</taxon>
        <taxon>Noviherbaspirillum</taxon>
    </lineage>
</organism>
<dbReference type="AlphaFoldDB" id="A0A3A3FW29"/>
<accession>A0A3A3FW29</accession>
<gene>
    <name evidence="1" type="ORF">D3878_01165</name>
</gene>
<evidence type="ECO:0000313" key="2">
    <source>
        <dbReference type="Proteomes" id="UP000266327"/>
    </source>
</evidence>
<proteinExistence type="predicted"/>
<dbReference type="EMBL" id="QYUQ01000002">
    <property type="protein sequence ID" value="RJG00357.1"/>
    <property type="molecule type" value="Genomic_DNA"/>
</dbReference>
<keyword evidence="2" id="KW-1185">Reference proteome</keyword>
<dbReference type="OrthoDB" id="8779382at2"/>
<protein>
    <submittedName>
        <fullName evidence="1">Uncharacterized protein</fullName>
    </submittedName>
</protein>
<dbReference type="Proteomes" id="UP000266327">
    <property type="component" value="Unassembled WGS sequence"/>
</dbReference>
<name>A0A3A3FW29_9BURK</name>
<sequence length="87" mass="9476">MFRSNLATYPYINPISSYGENLGRAARSFIAALLAIDPAKVNASPAKVKAVQEDKAVTAAELSRLAREFDAFMPNQAAELRYLAGRD</sequence>
<comment type="caution">
    <text evidence="1">The sequence shown here is derived from an EMBL/GenBank/DDBJ whole genome shotgun (WGS) entry which is preliminary data.</text>
</comment>
<reference evidence="2" key="1">
    <citation type="submission" date="2018-09" db="EMBL/GenBank/DDBJ databases">
        <authorList>
            <person name="Zhu H."/>
        </authorList>
    </citation>
    <scope>NUCLEOTIDE SEQUENCE [LARGE SCALE GENOMIC DNA]</scope>
    <source>
        <strain evidence="2">K1S02-23</strain>
    </source>
</reference>
<dbReference type="RefSeq" id="WP_119783811.1">
    <property type="nucleotide sequence ID" value="NZ_QYUQ01000002.1"/>
</dbReference>
<evidence type="ECO:0000313" key="1">
    <source>
        <dbReference type="EMBL" id="RJG00357.1"/>
    </source>
</evidence>